<protein>
    <submittedName>
        <fullName evidence="2">DUF1801 domain-containing protein</fullName>
    </submittedName>
</protein>
<organism evidence="2 3">
    <name type="scientific">Leptospira idonii</name>
    <dbReference type="NCBI Taxonomy" id="1193500"/>
    <lineage>
        <taxon>Bacteria</taxon>
        <taxon>Pseudomonadati</taxon>
        <taxon>Spirochaetota</taxon>
        <taxon>Spirochaetia</taxon>
        <taxon>Leptospirales</taxon>
        <taxon>Leptospiraceae</taxon>
        <taxon>Leptospira</taxon>
    </lineage>
</organism>
<feature type="domain" description="YdhG-like" evidence="1">
    <location>
        <begin position="32"/>
        <end position="138"/>
    </location>
</feature>
<dbReference type="EMBL" id="RQHW01000047">
    <property type="protein sequence ID" value="TGN18227.1"/>
    <property type="molecule type" value="Genomic_DNA"/>
</dbReference>
<dbReference type="InterPro" id="IPR014922">
    <property type="entry name" value="YdhG-like"/>
</dbReference>
<dbReference type="RefSeq" id="WP_135760914.1">
    <property type="nucleotide sequence ID" value="NZ_RQHW01000047.1"/>
</dbReference>
<evidence type="ECO:0000313" key="2">
    <source>
        <dbReference type="EMBL" id="TGN18227.1"/>
    </source>
</evidence>
<comment type="caution">
    <text evidence="2">The sequence shown here is derived from an EMBL/GenBank/DDBJ whole genome shotgun (WGS) entry which is preliminary data.</text>
</comment>
<evidence type="ECO:0000313" key="3">
    <source>
        <dbReference type="Proteomes" id="UP000298058"/>
    </source>
</evidence>
<evidence type="ECO:0000259" key="1">
    <source>
        <dbReference type="Pfam" id="PF08818"/>
    </source>
</evidence>
<name>A0A4R9LY19_9LEPT</name>
<dbReference type="SUPFAM" id="SSF159888">
    <property type="entry name" value="YdhG-like"/>
    <property type="match status" value="1"/>
</dbReference>
<dbReference type="OrthoDB" id="328972at2"/>
<accession>A0A4R9LY19</accession>
<reference evidence="2" key="1">
    <citation type="journal article" date="2019" name="PLoS Negl. Trop. Dis.">
        <title>Revisiting the worldwide diversity of Leptospira species in the environment.</title>
        <authorList>
            <person name="Vincent A.T."/>
            <person name="Schiettekatte O."/>
            <person name="Bourhy P."/>
            <person name="Veyrier F.J."/>
            <person name="Picardeau M."/>
        </authorList>
    </citation>
    <scope>NUCLEOTIDE SEQUENCE [LARGE SCALE GENOMIC DNA]</scope>
    <source>
        <strain evidence="2">201300427</strain>
    </source>
</reference>
<sequence>MKKKSSGKTARKIRFGSESVAEVFAEYPDLIREKLLDLRDLILETAEETGVGRIEETLKWGEPSYLTQETKLGSTVRIHHKPVMGEEYAMYFICQTDLVSRFRSKYPKVFRFGGNRSIHFTIGEKVPVKELKDCIAMALTYHKT</sequence>
<keyword evidence="3" id="KW-1185">Reference proteome</keyword>
<proteinExistence type="predicted"/>
<gene>
    <name evidence="2" type="ORF">EHS15_12510</name>
</gene>
<dbReference type="Pfam" id="PF08818">
    <property type="entry name" value="DUF1801"/>
    <property type="match status" value="1"/>
</dbReference>
<dbReference type="AlphaFoldDB" id="A0A4R9LY19"/>
<dbReference type="Proteomes" id="UP000298058">
    <property type="component" value="Unassembled WGS sequence"/>
</dbReference>